<dbReference type="AlphaFoldDB" id="A0A6P4FJR8"/>
<dbReference type="GeneID" id="108052775"/>
<gene>
    <name evidence="4" type="primary">LOC108052775</name>
    <name evidence="2" type="synonym">108052775</name>
</gene>
<evidence type="ECO:0000256" key="1">
    <source>
        <dbReference type="SAM" id="MobiDB-lite"/>
    </source>
</evidence>
<name>A0A6P4FJR8_DRORH</name>
<accession>A0A6P4FJR8</accession>
<evidence type="ECO:0000313" key="2">
    <source>
        <dbReference type="EnsemblMetazoa" id="XP_016990750.1"/>
    </source>
</evidence>
<feature type="region of interest" description="Disordered" evidence="1">
    <location>
        <begin position="110"/>
        <end position="136"/>
    </location>
</feature>
<protein>
    <submittedName>
        <fullName evidence="4">Protein panoramix</fullName>
    </submittedName>
</protein>
<dbReference type="OrthoDB" id="7873147at2759"/>
<organism evidence="4">
    <name type="scientific">Drosophila rhopaloa</name>
    <name type="common">Fruit fly</name>
    <dbReference type="NCBI Taxonomy" id="1041015"/>
    <lineage>
        <taxon>Eukaryota</taxon>
        <taxon>Metazoa</taxon>
        <taxon>Ecdysozoa</taxon>
        <taxon>Arthropoda</taxon>
        <taxon>Hexapoda</taxon>
        <taxon>Insecta</taxon>
        <taxon>Pterygota</taxon>
        <taxon>Neoptera</taxon>
        <taxon>Endopterygota</taxon>
        <taxon>Diptera</taxon>
        <taxon>Brachycera</taxon>
        <taxon>Muscomorpha</taxon>
        <taxon>Ephydroidea</taxon>
        <taxon>Drosophilidae</taxon>
        <taxon>Drosophila</taxon>
        <taxon>Sophophora</taxon>
    </lineage>
</organism>
<reference evidence="4" key="2">
    <citation type="submission" date="2025-04" db="UniProtKB">
        <authorList>
            <consortium name="RefSeq"/>
        </authorList>
    </citation>
    <scope>IDENTIFICATION</scope>
</reference>
<feature type="compositionally biased region" description="Basic residues" evidence="1">
    <location>
        <begin position="244"/>
        <end position="255"/>
    </location>
</feature>
<dbReference type="RefSeq" id="XP_016990750.1">
    <property type="nucleotide sequence ID" value="XM_017135261.1"/>
</dbReference>
<feature type="compositionally biased region" description="Basic and acidic residues" evidence="1">
    <location>
        <begin position="215"/>
        <end position="225"/>
    </location>
</feature>
<feature type="region of interest" description="Disordered" evidence="1">
    <location>
        <begin position="152"/>
        <end position="266"/>
    </location>
</feature>
<dbReference type="Proteomes" id="UP001652680">
    <property type="component" value="Unassembled WGS sequence"/>
</dbReference>
<reference evidence="2" key="3">
    <citation type="submission" date="2025-05" db="UniProtKB">
        <authorList>
            <consortium name="EnsemblMetazoa"/>
        </authorList>
    </citation>
    <scope>IDENTIFICATION</scope>
</reference>
<proteinExistence type="predicted"/>
<sequence>MVMDVPIKLEVKVENDGECAINEDEATPLRESAGDSPPHAFATGVPMSGSGWDSDPEDSGQRSAPPTPGSHLENNLEAIEWKAKPTFKIDPDQQMLDDILNDPFLCETPKPCDVNSNSKLELSDEQGSRNRDGLPCDFTNRESLEDMDLCSLEASKDLIPENQHGASQLNKPEEGAESENDADLVAQKKEILKKLANVNGKEKKKKKKHKKDRSHRSNRDEEESKKRKRNDSSQDEIPEEKRRSNGKHRGRKHRVKTEQPEEELDYVPVRDDEKHIRMVQASTLYERQPQQAEPNTENFSKADKRNLAVARAELVLELFQKKANEEKVDEYHMVDTVCKLPINESFRNQSCFENPSPICNNMNVVYEFNSTPGTKIDLAKWGLEVVPRATGELLRLLGIDVARLKQIQSTTKPSQRILKLKQEQLEQGLAPAVEIETATLYKNAATQTERRTATHDAGIQVRLETPFKGAFWQDSKFNQTNLTQQQSNVMYALQELCKTLPDSTVAMTLYKALEPALAIKRTASRY</sequence>
<dbReference type="EnsemblMetazoa" id="XM_017135261.2">
    <property type="protein sequence ID" value="XP_016990750.1"/>
    <property type="gene ID" value="LOC108052775"/>
</dbReference>
<feature type="region of interest" description="Disordered" evidence="1">
    <location>
        <begin position="19"/>
        <end position="75"/>
    </location>
</feature>
<evidence type="ECO:0000313" key="4">
    <source>
        <dbReference type="RefSeq" id="XP_016990750.1"/>
    </source>
</evidence>
<feature type="compositionally biased region" description="Basic residues" evidence="1">
    <location>
        <begin position="202"/>
        <end position="214"/>
    </location>
</feature>
<evidence type="ECO:0000313" key="3">
    <source>
        <dbReference type="Proteomes" id="UP001652680"/>
    </source>
</evidence>
<keyword evidence="3" id="KW-1185">Reference proteome</keyword>
<feature type="compositionally biased region" description="Basic and acidic residues" evidence="1">
    <location>
        <begin position="126"/>
        <end position="136"/>
    </location>
</feature>
<reference evidence="3" key="1">
    <citation type="journal article" date="2021" name="Elife">
        <title>Highly contiguous assemblies of 101 drosophilid genomes.</title>
        <authorList>
            <person name="Kim B.Y."/>
            <person name="Wang J.R."/>
            <person name="Miller D.E."/>
            <person name="Barmina O."/>
            <person name="Delaney E."/>
            <person name="Thompson A."/>
            <person name="Comeault A.A."/>
            <person name="Peede D."/>
            <person name="D'Agostino E.R."/>
            <person name="Pelaez J."/>
            <person name="Aguilar J.M."/>
            <person name="Haji D."/>
            <person name="Matsunaga T."/>
            <person name="Armstrong E.E."/>
            <person name="Zych M."/>
            <person name="Ogawa Y."/>
            <person name="Stamenkovic-Radak M."/>
            <person name="Jelic M."/>
            <person name="Veselinovic M.S."/>
            <person name="Tanaskovic M."/>
            <person name="Eric P."/>
            <person name="Gao J.J."/>
            <person name="Katoh T.K."/>
            <person name="Toda M.J."/>
            <person name="Watabe H."/>
            <person name="Watada M."/>
            <person name="Davis J.S."/>
            <person name="Moyle L.C."/>
            <person name="Manoli G."/>
            <person name="Bertolini E."/>
            <person name="Kostal V."/>
            <person name="Hawley R.S."/>
            <person name="Takahashi A."/>
            <person name="Jones C.D."/>
            <person name="Price D.K."/>
            <person name="Whiteman N."/>
            <person name="Kopp A."/>
            <person name="Matute D.R."/>
            <person name="Petrov D.A."/>
        </authorList>
    </citation>
    <scope>NUCLEOTIDE SEQUENCE [LARGE SCALE GENOMIC DNA]</scope>
</reference>